<proteinExistence type="predicted"/>
<accession>A0A5M6CT82</accession>
<dbReference type="PANTHER" id="PTHR12879">
    <property type="entry name" value="SPHINGOLIPID DELTA 4 DESATURASE/C-4 HYDROXYLASE PROTEIN DES2"/>
    <property type="match status" value="1"/>
</dbReference>
<gene>
    <name evidence="3" type="ORF">F0919_05730</name>
</gene>
<dbReference type="InterPro" id="IPR013866">
    <property type="entry name" value="Sphingolipid_d4-desaturase_N"/>
</dbReference>
<keyword evidence="1" id="KW-0812">Transmembrane</keyword>
<evidence type="ECO:0000256" key="1">
    <source>
        <dbReference type="SAM" id="Phobius"/>
    </source>
</evidence>
<feature type="domain" description="Sphingolipid delta4-desaturase N-terminal" evidence="2">
    <location>
        <begin position="2"/>
        <end position="40"/>
    </location>
</feature>
<keyword evidence="1" id="KW-1133">Transmembrane helix</keyword>
<dbReference type="GO" id="GO:0046513">
    <property type="term" value="P:ceramide biosynthetic process"/>
    <property type="evidence" value="ECO:0007669"/>
    <property type="project" value="TreeGrafter"/>
</dbReference>
<dbReference type="GO" id="GO:0042284">
    <property type="term" value="F:sphingolipid delta-4 desaturase activity"/>
    <property type="evidence" value="ECO:0007669"/>
    <property type="project" value="TreeGrafter"/>
</dbReference>
<dbReference type="InterPro" id="IPR005804">
    <property type="entry name" value="FA_desaturase_dom"/>
</dbReference>
<evidence type="ECO:0000313" key="4">
    <source>
        <dbReference type="Proteomes" id="UP000323632"/>
    </source>
</evidence>
<protein>
    <submittedName>
        <fullName evidence="3">Fatty acid desaturase</fullName>
    </submittedName>
</protein>
<evidence type="ECO:0000313" key="3">
    <source>
        <dbReference type="EMBL" id="KAA5537172.1"/>
    </source>
</evidence>
<keyword evidence="1" id="KW-0472">Membrane</keyword>
<evidence type="ECO:0000259" key="2">
    <source>
        <dbReference type="SMART" id="SM01269"/>
    </source>
</evidence>
<comment type="caution">
    <text evidence="3">The sequence shown here is derived from an EMBL/GenBank/DDBJ whole genome shotgun (WGS) entry which is preliminary data.</text>
</comment>
<dbReference type="Proteomes" id="UP000323632">
    <property type="component" value="Unassembled WGS sequence"/>
</dbReference>
<feature type="transmembrane region" description="Helical" evidence="1">
    <location>
        <begin position="65"/>
        <end position="87"/>
    </location>
</feature>
<dbReference type="Pfam" id="PF00487">
    <property type="entry name" value="FA_desaturase"/>
    <property type="match status" value="1"/>
</dbReference>
<sequence length="336" mass="38719">MAKLTSFIWSDNPEPHKARTKEIIQKHPEIRGLIGRNPYTFLVILLCVAVQVGLAAVIYSYNLPWWAVFVVSYLVGAFACHTLYVCVHECSHNLIFKNRTLNIIASLIANLPQVFPSSISFTKYHLKHHSFQGVEAVDADMPFRWEAKLINNAPVGKTLWLLFYPVFQALRPLRLTKEIKIFDAWTVVNWLIQIVFMVAIFKFLGVKAGIYLIASFFFSIGLHPLGARWVQEHFLTHGDQETKSYYGPLNTVNLNVGYHNEHHDFPSVPWNKLPKIREFAGHYYNTLGYHTSYTVLLFQFLFNKEISVYSRVARDNRGKKKVEKTNAKDVVLDSND</sequence>
<dbReference type="GO" id="GO:0016020">
    <property type="term" value="C:membrane"/>
    <property type="evidence" value="ECO:0007669"/>
    <property type="project" value="GOC"/>
</dbReference>
<feature type="transmembrane region" description="Helical" evidence="1">
    <location>
        <begin position="210"/>
        <end position="230"/>
    </location>
</feature>
<reference evidence="3 4" key="1">
    <citation type="submission" date="2019-09" db="EMBL/GenBank/DDBJ databases">
        <title>Genome sequence and assembly of Taibaiella sp.</title>
        <authorList>
            <person name="Chhetri G."/>
        </authorList>
    </citation>
    <scope>NUCLEOTIDE SEQUENCE [LARGE SCALE GENOMIC DNA]</scope>
    <source>
        <strain evidence="3 4">KVB11</strain>
    </source>
</reference>
<dbReference type="PANTHER" id="PTHR12879:SF8">
    <property type="entry name" value="SPHINGOLIPID DELTA(4)-DESATURASE DES1"/>
    <property type="match status" value="1"/>
</dbReference>
<dbReference type="Pfam" id="PF08557">
    <property type="entry name" value="Lipid_DES"/>
    <property type="match status" value="1"/>
</dbReference>
<keyword evidence="4" id="KW-1185">Reference proteome</keyword>
<feature type="transmembrane region" description="Helical" evidence="1">
    <location>
        <begin position="181"/>
        <end position="204"/>
    </location>
</feature>
<dbReference type="EMBL" id="VWSH01000001">
    <property type="protein sequence ID" value="KAA5537172.1"/>
    <property type="molecule type" value="Genomic_DNA"/>
</dbReference>
<dbReference type="RefSeq" id="WP_150031748.1">
    <property type="nucleotide sequence ID" value="NZ_VWSH01000001.1"/>
</dbReference>
<name>A0A5M6CT82_9BACT</name>
<organism evidence="3 4">
    <name type="scientific">Taibaiella lutea</name>
    <dbReference type="NCBI Taxonomy" id="2608001"/>
    <lineage>
        <taxon>Bacteria</taxon>
        <taxon>Pseudomonadati</taxon>
        <taxon>Bacteroidota</taxon>
        <taxon>Chitinophagia</taxon>
        <taxon>Chitinophagales</taxon>
        <taxon>Chitinophagaceae</taxon>
        <taxon>Taibaiella</taxon>
    </lineage>
</organism>
<dbReference type="SMART" id="SM01269">
    <property type="entry name" value="Lipid_DES"/>
    <property type="match status" value="1"/>
</dbReference>
<feature type="transmembrane region" description="Helical" evidence="1">
    <location>
        <begin position="39"/>
        <end position="59"/>
    </location>
</feature>
<dbReference type="AlphaFoldDB" id="A0A5M6CT82"/>